<dbReference type="Gene3D" id="1.10.357.10">
    <property type="entry name" value="Tetracycline Repressor, domain 2"/>
    <property type="match status" value="1"/>
</dbReference>
<dbReference type="InterPro" id="IPR036271">
    <property type="entry name" value="Tet_transcr_reg_TetR-rel_C_sf"/>
</dbReference>
<comment type="caution">
    <text evidence="6">The sequence shown here is derived from an EMBL/GenBank/DDBJ whole genome shotgun (WGS) entry which is preliminary data.</text>
</comment>
<name>A0ABT3GTQ5_9RHOB</name>
<dbReference type="SUPFAM" id="SSF48498">
    <property type="entry name" value="Tetracyclin repressor-like, C-terminal domain"/>
    <property type="match status" value="1"/>
</dbReference>
<feature type="DNA-binding region" description="H-T-H motif" evidence="4">
    <location>
        <begin position="29"/>
        <end position="48"/>
    </location>
</feature>
<evidence type="ECO:0000256" key="4">
    <source>
        <dbReference type="PROSITE-ProRule" id="PRU00335"/>
    </source>
</evidence>
<feature type="domain" description="HTH tetR-type" evidence="5">
    <location>
        <begin position="6"/>
        <end position="66"/>
    </location>
</feature>
<dbReference type="PROSITE" id="PS50977">
    <property type="entry name" value="HTH_TETR_2"/>
    <property type="match status" value="1"/>
</dbReference>
<evidence type="ECO:0000256" key="3">
    <source>
        <dbReference type="ARBA" id="ARBA00023163"/>
    </source>
</evidence>
<sequence length="190" mass="19938">MARPKEFERDSALEAAIGVFRDHGFEGSSTGMLLAAMGIGRQSFYDTFGDKHTLYAAALERYARDEAHKHLDALKAGGRGLEAIAALLDGVIARADEPCLGVGSISEFGCRDAAVNAINAAADRVLQQALMACLVDAATDGTLADGVTTEEAARFVVATIASLRLSARGGAASASLDAIRRLAMRALIRR</sequence>
<protein>
    <submittedName>
        <fullName evidence="6">TetR/AcrR family transcriptional regulator</fullName>
    </submittedName>
</protein>
<dbReference type="Gene3D" id="1.10.10.60">
    <property type="entry name" value="Homeodomain-like"/>
    <property type="match status" value="1"/>
</dbReference>
<keyword evidence="1" id="KW-0805">Transcription regulation</keyword>
<reference evidence="6 7" key="1">
    <citation type="submission" date="2022-10" db="EMBL/GenBank/DDBJ databases">
        <title>Pararhodobacter sp. nov., isolated from marine algae.</title>
        <authorList>
            <person name="Choi B.J."/>
            <person name="Kim J.M."/>
            <person name="Lee J.K."/>
            <person name="Choi D.G."/>
            <person name="Jeon C.O."/>
        </authorList>
    </citation>
    <scope>NUCLEOTIDE SEQUENCE [LARGE SCALE GENOMIC DNA]</scope>
    <source>
        <strain evidence="6 7">ZQ420</strain>
    </source>
</reference>
<dbReference type="PANTHER" id="PTHR47506:SF1">
    <property type="entry name" value="HTH-TYPE TRANSCRIPTIONAL REGULATOR YJDC"/>
    <property type="match status" value="1"/>
</dbReference>
<evidence type="ECO:0000256" key="1">
    <source>
        <dbReference type="ARBA" id="ARBA00023015"/>
    </source>
</evidence>
<dbReference type="SUPFAM" id="SSF46689">
    <property type="entry name" value="Homeodomain-like"/>
    <property type="match status" value="1"/>
</dbReference>
<evidence type="ECO:0000259" key="5">
    <source>
        <dbReference type="PROSITE" id="PS50977"/>
    </source>
</evidence>
<evidence type="ECO:0000256" key="2">
    <source>
        <dbReference type="ARBA" id="ARBA00023125"/>
    </source>
</evidence>
<dbReference type="InterPro" id="IPR009057">
    <property type="entry name" value="Homeodomain-like_sf"/>
</dbReference>
<evidence type="ECO:0000313" key="7">
    <source>
        <dbReference type="Proteomes" id="UP001208938"/>
    </source>
</evidence>
<dbReference type="Pfam" id="PF00440">
    <property type="entry name" value="TetR_N"/>
    <property type="match status" value="1"/>
</dbReference>
<dbReference type="InterPro" id="IPR001647">
    <property type="entry name" value="HTH_TetR"/>
</dbReference>
<gene>
    <name evidence="6" type="ORF">OKW52_01090</name>
</gene>
<keyword evidence="7" id="KW-1185">Reference proteome</keyword>
<keyword evidence="3" id="KW-0804">Transcription</keyword>
<organism evidence="6 7">
    <name type="scientific">Pararhodobacter zhoushanensis</name>
    <dbReference type="NCBI Taxonomy" id="2479545"/>
    <lineage>
        <taxon>Bacteria</taxon>
        <taxon>Pseudomonadati</taxon>
        <taxon>Pseudomonadota</taxon>
        <taxon>Alphaproteobacteria</taxon>
        <taxon>Rhodobacterales</taxon>
        <taxon>Paracoccaceae</taxon>
        <taxon>Pararhodobacter</taxon>
    </lineage>
</organism>
<proteinExistence type="predicted"/>
<dbReference type="EMBL" id="JAPDFL010000001">
    <property type="protein sequence ID" value="MCW1930900.1"/>
    <property type="molecule type" value="Genomic_DNA"/>
</dbReference>
<dbReference type="Proteomes" id="UP001208938">
    <property type="component" value="Unassembled WGS sequence"/>
</dbReference>
<evidence type="ECO:0000313" key="6">
    <source>
        <dbReference type="EMBL" id="MCW1930900.1"/>
    </source>
</evidence>
<keyword evidence="2 4" id="KW-0238">DNA-binding</keyword>
<dbReference type="PANTHER" id="PTHR47506">
    <property type="entry name" value="TRANSCRIPTIONAL REGULATORY PROTEIN"/>
    <property type="match status" value="1"/>
</dbReference>
<accession>A0ABT3GTQ5</accession>
<dbReference type="RefSeq" id="WP_264504068.1">
    <property type="nucleotide sequence ID" value="NZ_JAPDFL010000001.1"/>
</dbReference>